<reference evidence="8 9" key="1">
    <citation type="journal article" date="2012" name="Int. J. Syst. Evol. Microbiol.">
        <title>Flammeovirga pacifica sp. nov., isolated from deep-sea sediment.</title>
        <authorList>
            <person name="Xu H."/>
            <person name="Fu Y."/>
            <person name="Yang N."/>
            <person name="Ding Z."/>
            <person name="Lai Q."/>
            <person name="Zeng R."/>
        </authorList>
    </citation>
    <scope>NUCLEOTIDE SEQUENCE [LARGE SCALE GENOMIC DNA]</scope>
    <source>
        <strain evidence="9">DSM 24597 / LMG 26175 / WPAGA1</strain>
    </source>
</reference>
<dbReference type="GO" id="GO:0004674">
    <property type="term" value="F:protein serine/threonine kinase activity"/>
    <property type="evidence" value="ECO:0007669"/>
    <property type="project" value="TreeGrafter"/>
</dbReference>
<dbReference type="InterPro" id="IPR008271">
    <property type="entry name" value="Ser/Thr_kinase_AS"/>
</dbReference>
<dbReference type="Gene3D" id="1.10.510.10">
    <property type="entry name" value="Transferase(Phosphotransferase) domain 1"/>
    <property type="match status" value="1"/>
</dbReference>
<evidence type="ECO:0000313" key="9">
    <source>
        <dbReference type="Proteomes" id="UP000179797"/>
    </source>
</evidence>
<dbReference type="PANTHER" id="PTHR43289">
    <property type="entry name" value="MITOGEN-ACTIVATED PROTEIN KINASE KINASE KINASE 20-RELATED"/>
    <property type="match status" value="1"/>
</dbReference>
<dbReference type="Proteomes" id="UP000179797">
    <property type="component" value="Unassembled WGS sequence"/>
</dbReference>
<keyword evidence="3" id="KW-0418">Kinase</keyword>
<dbReference type="PROSITE" id="PS00107">
    <property type="entry name" value="PROTEIN_KINASE_ATP"/>
    <property type="match status" value="1"/>
</dbReference>
<name>A0A1S1Z0H7_FLAPC</name>
<evidence type="ECO:0000259" key="7">
    <source>
        <dbReference type="PROSITE" id="PS50011"/>
    </source>
</evidence>
<feature type="transmembrane region" description="Helical" evidence="6">
    <location>
        <begin position="95"/>
        <end position="113"/>
    </location>
</feature>
<dbReference type="OrthoDB" id="9813021at2"/>
<dbReference type="EMBL" id="JRYR02000001">
    <property type="protein sequence ID" value="OHX66774.1"/>
    <property type="molecule type" value="Genomic_DNA"/>
</dbReference>
<comment type="caution">
    <text evidence="8">The sequence shown here is derived from an EMBL/GenBank/DDBJ whole genome shotgun (WGS) entry which is preliminary data.</text>
</comment>
<gene>
    <name evidence="8" type="ORF">NH26_10605</name>
</gene>
<dbReference type="PROSITE" id="PS00108">
    <property type="entry name" value="PROTEIN_KINASE_ST"/>
    <property type="match status" value="1"/>
</dbReference>
<dbReference type="CDD" id="cd14014">
    <property type="entry name" value="STKc_PknB_like"/>
    <property type="match status" value="1"/>
</dbReference>
<feature type="domain" description="Protein kinase" evidence="7">
    <location>
        <begin position="459"/>
        <end position="733"/>
    </location>
</feature>
<keyword evidence="9" id="KW-1185">Reference proteome</keyword>
<keyword evidence="2 5" id="KW-0547">Nucleotide-binding</keyword>
<feature type="transmembrane region" description="Helical" evidence="6">
    <location>
        <begin position="415"/>
        <end position="437"/>
    </location>
</feature>
<organism evidence="8 9">
    <name type="scientific">Flammeovirga pacifica</name>
    <dbReference type="NCBI Taxonomy" id="915059"/>
    <lineage>
        <taxon>Bacteria</taxon>
        <taxon>Pseudomonadati</taxon>
        <taxon>Bacteroidota</taxon>
        <taxon>Cytophagia</taxon>
        <taxon>Cytophagales</taxon>
        <taxon>Flammeovirgaceae</taxon>
        <taxon>Flammeovirga</taxon>
    </lineage>
</organism>
<dbReference type="STRING" id="915059.NH26_10605"/>
<keyword evidence="6" id="KW-1133">Transmembrane helix</keyword>
<dbReference type="InterPro" id="IPR000719">
    <property type="entry name" value="Prot_kinase_dom"/>
</dbReference>
<dbReference type="PROSITE" id="PS50011">
    <property type="entry name" value="PROTEIN_KINASE_DOM"/>
    <property type="match status" value="1"/>
</dbReference>
<evidence type="ECO:0000256" key="3">
    <source>
        <dbReference type="ARBA" id="ARBA00022777"/>
    </source>
</evidence>
<evidence type="ECO:0000256" key="1">
    <source>
        <dbReference type="ARBA" id="ARBA00022679"/>
    </source>
</evidence>
<dbReference type="GO" id="GO:0005524">
    <property type="term" value="F:ATP binding"/>
    <property type="evidence" value="ECO:0007669"/>
    <property type="project" value="UniProtKB-UniRule"/>
</dbReference>
<sequence>MSDDLHFKATELFSHVMELPKEEAIQYIENQTKEDTELREYTLKLYLSFVQEQENFGDVTQEEIPVVTSPLLQKEITEKTIQKAKKRFPIKDKKMWLIASVITFLIVLGYVYGSVIRNKLIANETREHLAFLDAQESILNHWIKSEKLKVQDLSTAPTVIAIAQELQTLYEKNGDNYFTSDDRKLAEITQRLKKISQREQLLGMSIIQAKSPITLISTGLLDEDGDISILTGEMLAEGAYRNYLKVIKGETVFVPPMELSDQVFSLENELDQYTAECHFATPILVNNQLIAVLTMSLSADKTFSELFQNALHEQSTNVYAFNRSGIVLSSTWKDQSKGTFNDALTIRLKYNNRATALLDKVEEDLEENTPQNQGQILEGYPDYLGDEVVGAWKWFSDLNIGLIYERNKGEFYQSVYLFDVTFLLSVVLIIVFGVIIIRSDMQLNLLNKKISKLQQLGQYQLVEKIGEGGFGEVYKGEHQLLKQPVAVKLLKKELNGTDALDRFKKEVMVTAALNHPNTIKVYDYGHNNKQQFYYVMEFLDGISLENLLYNNKEISVGRGVYILLQVSYSLREAHQKGLLHRDIKPANIMVCNQGGACDTIKLLDFGLVKDQNTTMSQQTKINRIGGTPMFMAPERLHDPYNADVRQDIYALGAVGLYMFSGKYIVELISQKMLQGEDSIQSLLQDDIFERNDIPTELIHLFFRSVSFNVSERPTDVDSFIDALKSTAERYPWTADDAYKEWKKYDAYG</sequence>
<dbReference type="Pfam" id="PF00069">
    <property type="entry name" value="Pkinase"/>
    <property type="match status" value="1"/>
</dbReference>
<evidence type="ECO:0000256" key="6">
    <source>
        <dbReference type="SAM" id="Phobius"/>
    </source>
</evidence>
<dbReference type="PANTHER" id="PTHR43289:SF6">
    <property type="entry name" value="SERINE_THREONINE-PROTEIN KINASE NEKL-3"/>
    <property type="match status" value="1"/>
</dbReference>
<protein>
    <recommendedName>
        <fullName evidence="7">Protein kinase domain-containing protein</fullName>
    </recommendedName>
</protein>
<keyword evidence="6" id="KW-0812">Transmembrane</keyword>
<dbReference type="SMART" id="SM00220">
    <property type="entry name" value="S_TKc"/>
    <property type="match status" value="1"/>
</dbReference>
<evidence type="ECO:0000256" key="5">
    <source>
        <dbReference type="PROSITE-ProRule" id="PRU10141"/>
    </source>
</evidence>
<accession>A0A1S1Z0H7</accession>
<proteinExistence type="predicted"/>
<evidence type="ECO:0000256" key="4">
    <source>
        <dbReference type="ARBA" id="ARBA00022840"/>
    </source>
</evidence>
<evidence type="ECO:0000256" key="2">
    <source>
        <dbReference type="ARBA" id="ARBA00022741"/>
    </source>
</evidence>
<feature type="binding site" evidence="5">
    <location>
        <position position="488"/>
    </location>
    <ligand>
        <name>ATP</name>
        <dbReference type="ChEBI" id="CHEBI:30616"/>
    </ligand>
</feature>
<keyword evidence="1" id="KW-0808">Transferase</keyword>
<evidence type="ECO:0000313" key="8">
    <source>
        <dbReference type="EMBL" id="OHX66774.1"/>
    </source>
</evidence>
<dbReference type="AlphaFoldDB" id="A0A1S1Z0H7"/>
<keyword evidence="6" id="KW-0472">Membrane</keyword>
<dbReference type="InterPro" id="IPR011009">
    <property type="entry name" value="Kinase-like_dom_sf"/>
</dbReference>
<dbReference type="SUPFAM" id="SSF56112">
    <property type="entry name" value="Protein kinase-like (PK-like)"/>
    <property type="match status" value="1"/>
</dbReference>
<dbReference type="RefSeq" id="WP_139263002.1">
    <property type="nucleotide sequence ID" value="NZ_JRYR02000001.1"/>
</dbReference>
<keyword evidence="4 5" id="KW-0067">ATP-binding</keyword>
<dbReference type="InterPro" id="IPR017441">
    <property type="entry name" value="Protein_kinase_ATP_BS"/>
</dbReference>